<evidence type="ECO:0000313" key="4">
    <source>
        <dbReference type="Proteomes" id="UP000598775"/>
    </source>
</evidence>
<feature type="domain" description="Enoyl reductase (ER)" evidence="2">
    <location>
        <begin position="37"/>
        <end position="340"/>
    </location>
</feature>
<name>A0A917AZW7_9MICO</name>
<dbReference type="GO" id="GO:0016491">
    <property type="term" value="F:oxidoreductase activity"/>
    <property type="evidence" value="ECO:0007669"/>
    <property type="project" value="InterPro"/>
</dbReference>
<keyword evidence="4" id="KW-1185">Reference proteome</keyword>
<evidence type="ECO:0000259" key="2">
    <source>
        <dbReference type="SMART" id="SM00829"/>
    </source>
</evidence>
<comment type="caution">
    <text evidence="3">The sequence shown here is derived from an EMBL/GenBank/DDBJ whole genome shotgun (WGS) entry which is preliminary data.</text>
</comment>
<evidence type="ECO:0000256" key="1">
    <source>
        <dbReference type="SAM" id="MobiDB-lite"/>
    </source>
</evidence>
<dbReference type="SUPFAM" id="SSF51735">
    <property type="entry name" value="NAD(P)-binding Rossmann-fold domains"/>
    <property type="match status" value="1"/>
</dbReference>
<dbReference type="SUPFAM" id="SSF50129">
    <property type="entry name" value="GroES-like"/>
    <property type="match status" value="1"/>
</dbReference>
<dbReference type="InterPro" id="IPR020843">
    <property type="entry name" value="ER"/>
</dbReference>
<proteinExistence type="predicted"/>
<sequence length="346" mass="36431">MTHQTTGVSHLSNPKADVLSRDNLPTTMTAAVIDSTGSAEVLHTADVPMPIRINAEVLVKVAGAGLNPLDAKTRAGRGVAAAIPSFPYILGQDFSGVVVEAPYEGHFLKPGDEVYGMLTAPRGQGSYAEYVTVPSLQLCKKPGRLSLIEAAGVPLAALTAWGMVVDVAKAHEGQRMLIHAASGGVGHFAVQFAAYFGAYVIATSSARNASWLRELGAAEVIDYTTKNFEDEVSNVDVVIDLIGNTHNDTGTRSLPTLRPGGLLVNAPTGSWPTVIEDAHRLGIRATTYKVSPDASTLTIITRLINSGDVLVHVDEVFDLADAAAAHRALESGHTRGKLVLNVADQI</sequence>
<dbReference type="SMART" id="SM00829">
    <property type="entry name" value="PKS_ER"/>
    <property type="match status" value="1"/>
</dbReference>
<accession>A0A917AZW7</accession>
<dbReference type="Pfam" id="PF08240">
    <property type="entry name" value="ADH_N"/>
    <property type="match status" value="1"/>
</dbReference>
<dbReference type="InterPro" id="IPR011032">
    <property type="entry name" value="GroES-like_sf"/>
</dbReference>
<dbReference type="PANTHER" id="PTHR11695">
    <property type="entry name" value="ALCOHOL DEHYDROGENASE RELATED"/>
    <property type="match status" value="1"/>
</dbReference>
<organism evidence="3 4">
    <name type="scientific">Subtercola lobariae</name>
    <dbReference type="NCBI Taxonomy" id="1588641"/>
    <lineage>
        <taxon>Bacteria</taxon>
        <taxon>Bacillati</taxon>
        <taxon>Actinomycetota</taxon>
        <taxon>Actinomycetes</taxon>
        <taxon>Micrococcales</taxon>
        <taxon>Microbacteriaceae</taxon>
        <taxon>Subtercola</taxon>
    </lineage>
</organism>
<dbReference type="InterPro" id="IPR050700">
    <property type="entry name" value="YIM1/Zinc_Alcohol_DH_Fams"/>
</dbReference>
<feature type="region of interest" description="Disordered" evidence="1">
    <location>
        <begin position="1"/>
        <end position="20"/>
    </location>
</feature>
<dbReference type="CDD" id="cd05289">
    <property type="entry name" value="MDR_like_2"/>
    <property type="match status" value="1"/>
</dbReference>
<dbReference type="Gene3D" id="3.40.50.720">
    <property type="entry name" value="NAD(P)-binding Rossmann-like Domain"/>
    <property type="match status" value="1"/>
</dbReference>
<reference evidence="3 4" key="1">
    <citation type="journal article" date="2014" name="Int. J. Syst. Evol. Microbiol.">
        <title>Complete genome sequence of Corynebacterium casei LMG S-19264T (=DSM 44701T), isolated from a smear-ripened cheese.</title>
        <authorList>
            <consortium name="US DOE Joint Genome Institute (JGI-PGF)"/>
            <person name="Walter F."/>
            <person name="Albersmeier A."/>
            <person name="Kalinowski J."/>
            <person name="Ruckert C."/>
        </authorList>
    </citation>
    <scope>NUCLEOTIDE SEQUENCE [LARGE SCALE GENOMIC DNA]</scope>
    <source>
        <strain evidence="3 4">CGMCC 1.12976</strain>
    </source>
</reference>
<dbReference type="InterPro" id="IPR036291">
    <property type="entry name" value="NAD(P)-bd_dom_sf"/>
</dbReference>
<dbReference type="EMBL" id="BMGP01000001">
    <property type="protein sequence ID" value="GGF11680.1"/>
    <property type="molecule type" value="Genomic_DNA"/>
</dbReference>
<dbReference type="AlphaFoldDB" id="A0A917AZW7"/>
<evidence type="ECO:0000313" key="3">
    <source>
        <dbReference type="EMBL" id="GGF11680.1"/>
    </source>
</evidence>
<dbReference type="PANTHER" id="PTHR11695:SF294">
    <property type="entry name" value="RETICULON-4-INTERACTING PROTEIN 1, MITOCHONDRIAL"/>
    <property type="match status" value="1"/>
</dbReference>
<dbReference type="Proteomes" id="UP000598775">
    <property type="component" value="Unassembled WGS sequence"/>
</dbReference>
<dbReference type="InterPro" id="IPR013154">
    <property type="entry name" value="ADH-like_N"/>
</dbReference>
<dbReference type="Gene3D" id="3.90.180.10">
    <property type="entry name" value="Medium-chain alcohol dehydrogenases, catalytic domain"/>
    <property type="match status" value="1"/>
</dbReference>
<dbReference type="Pfam" id="PF13602">
    <property type="entry name" value="ADH_zinc_N_2"/>
    <property type="match status" value="1"/>
</dbReference>
<feature type="compositionally biased region" description="Polar residues" evidence="1">
    <location>
        <begin position="1"/>
        <end position="12"/>
    </location>
</feature>
<protein>
    <submittedName>
        <fullName evidence="3">NADPH:quinone reductase</fullName>
    </submittedName>
</protein>
<gene>
    <name evidence="3" type="ORF">GCM10011399_01910</name>
</gene>